<evidence type="ECO:0000256" key="1">
    <source>
        <dbReference type="ARBA" id="ARBA00004323"/>
    </source>
</evidence>
<dbReference type="AlphaFoldDB" id="A0A9J6CEQ2"/>
<dbReference type="GO" id="GO:0016758">
    <property type="term" value="F:hexosyltransferase activity"/>
    <property type="evidence" value="ECO:0007669"/>
    <property type="project" value="TreeGrafter"/>
</dbReference>
<dbReference type="Pfam" id="PF04488">
    <property type="entry name" value="Gly_transf_sug"/>
    <property type="match status" value="1"/>
</dbReference>
<comment type="similarity">
    <text evidence="2">Belongs to the glycosyltransferase 32 family.</text>
</comment>
<evidence type="ECO:0000313" key="9">
    <source>
        <dbReference type="Proteomes" id="UP001107558"/>
    </source>
</evidence>
<organism evidence="8 9">
    <name type="scientific">Polypedilum vanderplanki</name>
    <name type="common">Sleeping chironomid midge</name>
    <dbReference type="NCBI Taxonomy" id="319348"/>
    <lineage>
        <taxon>Eukaryota</taxon>
        <taxon>Metazoa</taxon>
        <taxon>Ecdysozoa</taxon>
        <taxon>Arthropoda</taxon>
        <taxon>Hexapoda</taxon>
        <taxon>Insecta</taxon>
        <taxon>Pterygota</taxon>
        <taxon>Neoptera</taxon>
        <taxon>Endopterygota</taxon>
        <taxon>Diptera</taxon>
        <taxon>Nematocera</taxon>
        <taxon>Chironomoidea</taxon>
        <taxon>Chironomidae</taxon>
        <taxon>Chironominae</taxon>
        <taxon>Polypedilum</taxon>
        <taxon>Polypedilum</taxon>
    </lineage>
</organism>
<name>A0A9J6CEQ2_POLVA</name>
<sequence length="304" mass="35400">MNDEILNNAKQKKIFFIESHTNRDRKLESPRPACSVESAARTNPDMDIYFIFVTDSDGIDMQYSDLIDVFMSYDNIHLRFLNPVEFSKGTILEKFFHDNKLNDSIHKIEHMSDILRVLLLNKYGGQYLDLDVLSLIQLSAINQVNFACCEDKNVVTNAVLNLDLDKGFDVSSLYLRKLALNYKPKSWSANGPIMLTSIVKSFCPGIDLIIENSTKCDEYFTTLPRDKCYPLTYGVWKKMYNEESPDEVLKIIKKSEAIFVHFWNKMQEFDKKIYKLPFTSHAAYIELAKEYCPSVYKTLERYFK</sequence>
<dbReference type="EMBL" id="JADBJN010000001">
    <property type="protein sequence ID" value="KAG5680665.1"/>
    <property type="molecule type" value="Genomic_DNA"/>
</dbReference>
<evidence type="ECO:0000313" key="8">
    <source>
        <dbReference type="EMBL" id="KAG5680665.1"/>
    </source>
</evidence>
<evidence type="ECO:0000256" key="2">
    <source>
        <dbReference type="ARBA" id="ARBA00009003"/>
    </source>
</evidence>
<keyword evidence="4" id="KW-0808">Transferase</keyword>
<keyword evidence="5" id="KW-0333">Golgi apparatus</keyword>
<reference evidence="8" key="1">
    <citation type="submission" date="2021-03" db="EMBL/GenBank/DDBJ databases">
        <title>Chromosome level genome of the anhydrobiotic midge Polypedilum vanderplanki.</title>
        <authorList>
            <person name="Yoshida Y."/>
            <person name="Kikawada T."/>
            <person name="Gusev O."/>
        </authorList>
    </citation>
    <scope>NUCLEOTIDE SEQUENCE</scope>
    <source>
        <strain evidence="8">NIAS01</strain>
        <tissue evidence="8">Whole body or cell culture</tissue>
    </source>
</reference>
<keyword evidence="9" id="KW-1185">Reference proteome</keyword>
<accession>A0A9J6CEQ2</accession>
<dbReference type="GO" id="GO:0000139">
    <property type="term" value="C:Golgi membrane"/>
    <property type="evidence" value="ECO:0007669"/>
    <property type="project" value="UniProtKB-SubCell"/>
</dbReference>
<dbReference type="InterPro" id="IPR007652">
    <property type="entry name" value="A1-4-GlycosylTfrase_dom"/>
</dbReference>
<evidence type="ECO:0000259" key="7">
    <source>
        <dbReference type="Pfam" id="PF04572"/>
    </source>
</evidence>
<dbReference type="Pfam" id="PF04572">
    <property type="entry name" value="Gb3_synth"/>
    <property type="match status" value="1"/>
</dbReference>
<dbReference type="InterPro" id="IPR007577">
    <property type="entry name" value="GlycoTrfase_DXD_sugar-bd_CS"/>
</dbReference>
<protein>
    <recommendedName>
        <fullName evidence="7">Alpha 1,4-glycosyltransferase domain-containing protein</fullName>
    </recommendedName>
</protein>
<dbReference type="GO" id="GO:0006688">
    <property type="term" value="P:glycosphingolipid biosynthetic process"/>
    <property type="evidence" value="ECO:0007669"/>
    <property type="project" value="TreeGrafter"/>
</dbReference>
<gene>
    <name evidence="8" type="ORF">PVAND_010159</name>
</gene>
<keyword evidence="6" id="KW-0472">Membrane</keyword>
<evidence type="ECO:0000256" key="6">
    <source>
        <dbReference type="ARBA" id="ARBA00023136"/>
    </source>
</evidence>
<evidence type="ECO:0000256" key="4">
    <source>
        <dbReference type="ARBA" id="ARBA00022679"/>
    </source>
</evidence>
<feature type="domain" description="Alpha 1,4-glycosyltransferase" evidence="7">
    <location>
        <begin position="166"/>
        <end position="298"/>
    </location>
</feature>
<dbReference type="PANTHER" id="PTHR12042:SF21">
    <property type="entry name" value="ALPHA1,4-GALACTOSYLTRANSFERASE 1-RELATED"/>
    <property type="match status" value="1"/>
</dbReference>
<evidence type="ECO:0000256" key="3">
    <source>
        <dbReference type="ARBA" id="ARBA00022676"/>
    </source>
</evidence>
<keyword evidence="3" id="KW-0328">Glycosyltransferase</keyword>
<comment type="caution">
    <text evidence="8">The sequence shown here is derived from an EMBL/GenBank/DDBJ whole genome shotgun (WGS) entry which is preliminary data.</text>
</comment>
<comment type="subcellular location">
    <subcellularLocation>
        <location evidence="1">Golgi apparatus membrane</location>
        <topology evidence="1">Single-pass type II membrane protein</topology>
    </subcellularLocation>
</comment>
<dbReference type="OrthoDB" id="7843114at2759"/>
<dbReference type="Proteomes" id="UP001107558">
    <property type="component" value="Chromosome 1"/>
</dbReference>
<evidence type="ECO:0000256" key="5">
    <source>
        <dbReference type="ARBA" id="ARBA00023034"/>
    </source>
</evidence>
<dbReference type="PANTHER" id="PTHR12042">
    <property type="entry name" value="LACTOSYLCERAMIDE 4-ALPHA-GALACTOSYLTRANSFERASE ALPHA- 1,4-GALACTOSYLTRANSFERASE"/>
    <property type="match status" value="1"/>
</dbReference>
<proteinExistence type="inferred from homology"/>
<dbReference type="InterPro" id="IPR051981">
    <property type="entry name" value="Glycosyltransf_32"/>
</dbReference>
<dbReference type="InterPro" id="IPR029044">
    <property type="entry name" value="Nucleotide-diphossugar_trans"/>
</dbReference>
<dbReference type="Gene3D" id="3.90.550.20">
    <property type="match status" value="1"/>
</dbReference>
<dbReference type="SUPFAM" id="SSF53448">
    <property type="entry name" value="Nucleotide-diphospho-sugar transferases"/>
    <property type="match status" value="1"/>
</dbReference>